<evidence type="ECO:0000256" key="3">
    <source>
        <dbReference type="SAM" id="Coils"/>
    </source>
</evidence>
<dbReference type="PANTHER" id="PTHR19957">
    <property type="entry name" value="SYNTAXIN"/>
    <property type="match status" value="1"/>
</dbReference>
<feature type="domain" description="T-SNARE coiled-coil homology" evidence="5">
    <location>
        <begin position="222"/>
        <end position="284"/>
    </location>
</feature>
<organism evidence="6 7">
    <name type="scientific">Naumovozyma dairenensis (strain ATCC 10597 / BCRC 20456 / CBS 421 / NBRC 0211 / NRRL Y-12639)</name>
    <name type="common">Saccharomyces dairenensis</name>
    <dbReference type="NCBI Taxonomy" id="1071378"/>
    <lineage>
        <taxon>Eukaryota</taxon>
        <taxon>Fungi</taxon>
        <taxon>Dikarya</taxon>
        <taxon>Ascomycota</taxon>
        <taxon>Saccharomycotina</taxon>
        <taxon>Saccharomycetes</taxon>
        <taxon>Saccharomycetales</taxon>
        <taxon>Saccharomycetaceae</taxon>
        <taxon>Naumovozyma</taxon>
    </lineage>
</organism>
<dbReference type="GO" id="GO:0000149">
    <property type="term" value="F:SNARE binding"/>
    <property type="evidence" value="ECO:0007669"/>
    <property type="project" value="TreeGrafter"/>
</dbReference>
<dbReference type="HOGENOM" id="CLU_059257_4_1_1"/>
<feature type="coiled-coil region" evidence="3">
    <location>
        <begin position="225"/>
        <end position="252"/>
    </location>
</feature>
<dbReference type="KEGG" id="ndi:NDAI_0F00790"/>
<dbReference type="GO" id="GO:0031201">
    <property type="term" value="C:SNARE complex"/>
    <property type="evidence" value="ECO:0007669"/>
    <property type="project" value="TreeGrafter"/>
</dbReference>
<dbReference type="InterPro" id="IPR000727">
    <property type="entry name" value="T_SNARE_dom"/>
</dbReference>
<dbReference type="Gene3D" id="1.20.58.70">
    <property type="match status" value="1"/>
</dbReference>
<dbReference type="CDD" id="cd15840">
    <property type="entry name" value="SNARE_Qa"/>
    <property type="match status" value="1"/>
</dbReference>
<evidence type="ECO:0000256" key="2">
    <source>
        <dbReference type="RuleBase" id="RU003858"/>
    </source>
</evidence>
<keyword evidence="7" id="KW-1185">Reference proteome</keyword>
<dbReference type="GO" id="GO:0006896">
    <property type="term" value="P:Golgi to vacuole transport"/>
    <property type="evidence" value="ECO:0007669"/>
    <property type="project" value="EnsemblFungi"/>
</dbReference>
<dbReference type="GO" id="GO:0048278">
    <property type="term" value="P:vesicle docking"/>
    <property type="evidence" value="ECO:0007669"/>
    <property type="project" value="TreeGrafter"/>
</dbReference>
<evidence type="ECO:0000256" key="1">
    <source>
        <dbReference type="ARBA" id="ARBA00009063"/>
    </source>
</evidence>
<dbReference type="PANTHER" id="PTHR19957:SF38">
    <property type="entry name" value="LD27581P"/>
    <property type="match status" value="1"/>
</dbReference>
<dbReference type="EMBL" id="HE580272">
    <property type="protein sequence ID" value="CCD25398.1"/>
    <property type="molecule type" value="Genomic_DNA"/>
</dbReference>
<proteinExistence type="inferred from homology"/>
<dbReference type="InterPro" id="IPR006012">
    <property type="entry name" value="Syntaxin/epimorphin_CS"/>
</dbReference>
<evidence type="ECO:0000256" key="4">
    <source>
        <dbReference type="SAM" id="Phobius"/>
    </source>
</evidence>
<evidence type="ECO:0000313" key="6">
    <source>
        <dbReference type="EMBL" id="CCD25398.1"/>
    </source>
</evidence>
<dbReference type="AlphaFoldDB" id="G0WC87"/>
<dbReference type="Gene3D" id="1.20.5.110">
    <property type="match status" value="1"/>
</dbReference>
<dbReference type="PROSITE" id="PS50192">
    <property type="entry name" value="T_SNARE"/>
    <property type="match status" value="1"/>
</dbReference>
<dbReference type="GO" id="GO:0006906">
    <property type="term" value="P:vesicle fusion"/>
    <property type="evidence" value="ECO:0007669"/>
    <property type="project" value="TreeGrafter"/>
</dbReference>
<dbReference type="PROSITE" id="PS00914">
    <property type="entry name" value="SYNTAXIN"/>
    <property type="match status" value="1"/>
</dbReference>
<reference evidence="6 7" key="1">
    <citation type="journal article" date="2011" name="Proc. Natl. Acad. Sci. U.S.A.">
        <title>Evolutionary erosion of yeast sex chromosomes by mating-type switching accidents.</title>
        <authorList>
            <person name="Gordon J.L."/>
            <person name="Armisen D."/>
            <person name="Proux-Wera E."/>
            <person name="Oheigeartaigh S.S."/>
            <person name="Byrne K.P."/>
            <person name="Wolfe K.H."/>
        </authorList>
    </citation>
    <scope>NUCLEOTIDE SEQUENCE [LARGE SCALE GENOMIC DNA]</scope>
    <source>
        <strain evidence="7">ATCC 10597 / BCRC 20456 / CBS 421 / NBRC 0211 / NRRL Y-12639</strain>
    </source>
</reference>
<keyword evidence="4" id="KW-0812">Transmembrane</keyword>
<dbReference type="GeneID" id="11499137"/>
<dbReference type="InterPro" id="IPR010989">
    <property type="entry name" value="SNARE"/>
</dbReference>
<dbReference type="GO" id="GO:0016236">
    <property type="term" value="P:macroautophagy"/>
    <property type="evidence" value="ECO:0007669"/>
    <property type="project" value="EnsemblFungi"/>
</dbReference>
<evidence type="ECO:0000259" key="5">
    <source>
        <dbReference type="PROSITE" id="PS50192"/>
    </source>
</evidence>
<dbReference type="OrthoDB" id="364348at2759"/>
<dbReference type="Pfam" id="PF14523">
    <property type="entry name" value="Syntaxin_2"/>
    <property type="match status" value="1"/>
</dbReference>
<dbReference type="OMA" id="QPFLMEQ"/>
<dbReference type="GO" id="GO:0000011">
    <property type="term" value="P:vacuole inheritance"/>
    <property type="evidence" value="ECO:0007669"/>
    <property type="project" value="EnsemblFungi"/>
</dbReference>
<name>G0WC87_NAUDC</name>
<dbReference type="RefSeq" id="XP_003670641.1">
    <property type="nucleotide sequence ID" value="XM_003670593.1"/>
</dbReference>
<dbReference type="GO" id="GO:0005484">
    <property type="term" value="F:SNAP receptor activity"/>
    <property type="evidence" value="ECO:0007669"/>
    <property type="project" value="EnsemblFungi"/>
</dbReference>
<dbReference type="SMART" id="SM00503">
    <property type="entry name" value="SynN"/>
    <property type="match status" value="1"/>
</dbReference>
<gene>
    <name evidence="6" type="primary">NDAI0F00790</name>
    <name evidence="6" type="ordered locus">NDAI_0F00790</name>
</gene>
<accession>G0WC87</accession>
<dbReference type="STRING" id="1071378.G0WC87"/>
<dbReference type="Proteomes" id="UP000000689">
    <property type="component" value="Chromosome 6"/>
</dbReference>
<keyword evidence="4" id="KW-0472">Membrane</keyword>
<protein>
    <recommendedName>
        <fullName evidence="5">t-SNARE coiled-coil homology domain-containing protein</fullName>
    </recommendedName>
</protein>
<dbReference type="FunFam" id="1.20.5.110:FF:000059">
    <property type="entry name" value="Related to syntaxin 12"/>
    <property type="match status" value="1"/>
</dbReference>
<dbReference type="SUPFAM" id="SSF47661">
    <property type="entry name" value="t-snare proteins"/>
    <property type="match status" value="1"/>
</dbReference>
<keyword evidence="4" id="KW-1133">Transmembrane helix</keyword>
<dbReference type="Pfam" id="PF05739">
    <property type="entry name" value="SNARE"/>
    <property type="match status" value="1"/>
</dbReference>
<dbReference type="InterPro" id="IPR045242">
    <property type="entry name" value="Syntaxin"/>
</dbReference>
<dbReference type="eggNOG" id="KOG0811">
    <property type="taxonomic scope" value="Eukaryota"/>
</dbReference>
<dbReference type="GO" id="GO:0005768">
    <property type="term" value="C:endosome"/>
    <property type="evidence" value="ECO:0007669"/>
    <property type="project" value="EnsemblFungi"/>
</dbReference>
<dbReference type="GO" id="GO:0005794">
    <property type="term" value="C:Golgi apparatus"/>
    <property type="evidence" value="ECO:0007669"/>
    <property type="project" value="EnsemblFungi"/>
</dbReference>
<keyword evidence="3" id="KW-0175">Coiled coil</keyword>
<dbReference type="InterPro" id="IPR006011">
    <property type="entry name" value="Syntaxin_N"/>
</dbReference>
<feature type="transmembrane region" description="Helical" evidence="4">
    <location>
        <begin position="294"/>
        <end position="314"/>
    </location>
</feature>
<dbReference type="GO" id="GO:0032258">
    <property type="term" value="P:cytoplasm to vacuole targeting by the Cvt pathway"/>
    <property type="evidence" value="ECO:0007669"/>
    <property type="project" value="EnsemblFungi"/>
</dbReference>
<comment type="similarity">
    <text evidence="1 2">Belongs to the syntaxin family.</text>
</comment>
<sequence length="315" mass="36596">MSSSTPYLEPSFSDDESDNIIFLENNSDYNDGDTIRMKKFSDSPIFESLKDSIAAQLFEINGQISTLQQFSQSLQKSLDDNKVRTKIVENVIKKANLNIHKIGELVKACNEDVTKIDSLEVTTLNKLQLISREKLLRDFKSSLQEFQSIQSNYTKLIKQINEKTKLQLYGNLHSDANETALLQEQEEHTQPQIHEQQLLPKQKNRIVIEREPINNEEFTYQQNLIEQRNREITNIEQDITELNEIFKDLSNVVQQQGLMVDNIESNIYSFSDNTQMASQQLNKARKYQRHGTKWCLYLLIALSIMLVFLLLIVFI</sequence>
<evidence type="ECO:0000313" key="7">
    <source>
        <dbReference type="Proteomes" id="UP000000689"/>
    </source>
</evidence>
<dbReference type="SMART" id="SM00397">
    <property type="entry name" value="t_SNARE"/>
    <property type="match status" value="1"/>
</dbReference>